<comment type="caution">
    <text evidence="9">The sequence shown here is derived from an EMBL/GenBank/DDBJ whole genome shotgun (WGS) entry which is preliminary data.</text>
</comment>
<evidence type="ECO:0000256" key="6">
    <source>
        <dbReference type="ARBA" id="ARBA00023004"/>
    </source>
</evidence>
<dbReference type="CDD" id="cd19165">
    <property type="entry name" value="HemeO"/>
    <property type="match status" value="1"/>
</dbReference>
<dbReference type="AlphaFoldDB" id="A0A1Y2HI06"/>
<feature type="region of interest" description="Disordered" evidence="8">
    <location>
        <begin position="1"/>
        <end position="32"/>
    </location>
</feature>
<evidence type="ECO:0000313" key="9">
    <source>
        <dbReference type="EMBL" id="ORZ34206.1"/>
    </source>
</evidence>
<keyword evidence="5" id="KW-0560">Oxidoreductase</keyword>
<keyword evidence="3" id="KW-0349">Heme</keyword>
<gene>
    <name evidence="9" type="ORF">BCR44DRAFT_1436784</name>
</gene>
<accession>A0A1Y2HI06</accession>
<dbReference type="Pfam" id="PF01126">
    <property type="entry name" value="Heme_oxygenase"/>
    <property type="match status" value="1"/>
</dbReference>
<evidence type="ECO:0000313" key="10">
    <source>
        <dbReference type="Proteomes" id="UP000193411"/>
    </source>
</evidence>
<protein>
    <recommendedName>
        <fullName evidence="2">heme oxygenase (biliverdin-producing)</fullName>
        <ecNumber evidence="2">1.14.14.18</ecNumber>
    </recommendedName>
</protein>
<feature type="non-terminal residue" evidence="9">
    <location>
        <position position="370"/>
    </location>
</feature>
<dbReference type="EMBL" id="MCFL01000030">
    <property type="protein sequence ID" value="ORZ34206.1"/>
    <property type="molecule type" value="Genomic_DNA"/>
</dbReference>
<reference evidence="9 10" key="1">
    <citation type="submission" date="2016-07" db="EMBL/GenBank/DDBJ databases">
        <title>Pervasive Adenine N6-methylation of Active Genes in Fungi.</title>
        <authorList>
            <consortium name="DOE Joint Genome Institute"/>
            <person name="Mondo S.J."/>
            <person name="Dannebaum R.O."/>
            <person name="Kuo R.C."/>
            <person name="Labutti K."/>
            <person name="Haridas S."/>
            <person name="Kuo A."/>
            <person name="Salamov A."/>
            <person name="Ahrendt S.R."/>
            <person name="Lipzen A."/>
            <person name="Sullivan W."/>
            <person name="Andreopoulos W.B."/>
            <person name="Clum A."/>
            <person name="Lindquist E."/>
            <person name="Daum C."/>
            <person name="Ramamoorthy G.K."/>
            <person name="Gryganskyi A."/>
            <person name="Culley D."/>
            <person name="Magnuson J.K."/>
            <person name="James T.Y."/>
            <person name="O'Malley M.A."/>
            <person name="Stajich J.E."/>
            <person name="Spatafora J.W."/>
            <person name="Visel A."/>
            <person name="Grigoriev I.V."/>
        </authorList>
    </citation>
    <scope>NUCLEOTIDE SEQUENCE [LARGE SCALE GENOMIC DNA]</scope>
    <source>
        <strain evidence="9 10">PL171</strain>
    </source>
</reference>
<evidence type="ECO:0000256" key="5">
    <source>
        <dbReference type="ARBA" id="ARBA00023002"/>
    </source>
</evidence>
<dbReference type="GO" id="GO:0046872">
    <property type="term" value="F:metal ion binding"/>
    <property type="evidence" value="ECO:0007669"/>
    <property type="project" value="UniProtKB-KW"/>
</dbReference>
<proteinExistence type="inferred from homology"/>
<dbReference type="OrthoDB" id="652091at2759"/>
<dbReference type="EC" id="1.14.14.18" evidence="2"/>
<keyword evidence="6" id="KW-0408">Iron</keyword>
<name>A0A1Y2HI06_9FUNG</name>
<keyword evidence="10" id="KW-1185">Reference proteome</keyword>
<organism evidence="9 10">
    <name type="scientific">Catenaria anguillulae PL171</name>
    <dbReference type="NCBI Taxonomy" id="765915"/>
    <lineage>
        <taxon>Eukaryota</taxon>
        <taxon>Fungi</taxon>
        <taxon>Fungi incertae sedis</taxon>
        <taxon>Blastocladiomycota</taxon>
        <taxon>Blastocladiomycetes</taxon>
        <taxon>Blastocladiales</taxon>
        <taxon>Catenariaceae</taxon>
        <taxon>Catenaria</taxon>
    </lineage>
</organism>
<evidence type="ECO:0000256" key="4">
    <source>
        <dbReference type="ARBA" id="ARBA00022723"/>
    </source>
</evidence>
<evidence type="ECO:0000256" key="2">
    <source>
        <dbReference type="ARBA" id="ARBA00012360"/>
    </source>
</evidence>
<dbReference type="SUPFAM" id="SSF48613">
    <property type="entry name" value="Heme oxygenase-like"/>
    <property type="match status" value="1"/>
</dbReference>
<dbReference type="Proteomes" id="UP000193411">
    <property type="component" value="Unassembled WGS sequence"/>
</dbReference>
<dbReference type="Gene3D" id="1.20.910.10">
    <property type="entry name" value="Heme oxygenase-like"/>
    <property type="match status" value="1"/>
</dbReference>
<evidence type="ECO:0000256" key="7">
    <source>
        <dbReference type="ARBA" id="ARBA00048328"/>
    </source>
</evidence>
<evidence type="ECO:0000256" key="3">
    <source>
        <dbReference type="ARBA" id="ARBA00022617"/>
    </source>
</evidence>
<dbReference type="InterPro" id="IPR002051">
    <property type="entry name" value="Haem_Oase"/>
</dbReference>
<dbReference type="InterPro" id="IPR018207">
    <property type="entry name" value="Haem_oxygenase_CS"/>
</dbReference>
<evidence type="ECO:0000256" key="1">
    <source>
        <dbReference type="ARBA" id="ARBA00006134"/>
    </source>
</evidence>
<dbReference type="PANTHER" id="PTHR10720">
    <property type="entry name" value="HEME OXYGENASE"/>
    <property type="match status" value="1"/>
</dbReference>
<dbReference type="GO" id="GO:0006788">
    <property type="term" value="P:heme oxidation"/>
    <property type="evidence" value="ECO:0007669"/>
    <property type="project" value="InterPro"/>
</dbReference>
<sequence length="370" mass="39745">MTAAAATTESPTLAAAPSTAPTATGPQAPPTSFDRIYTDEDDPNLLHRKLLAAVYAEHEKIRFAEVVMSLQKATLPLVHYVLYLATLAQIYIALESALDSAAQAATATGDSHNVMPRIHFPRELNRLPAVLSDLAFFVGKENVDKWVALAETKATREWADRLKSLATGANHGSHCLIAHSYTRYLGDLAGGQILRHRVAKMYQLPSDGEGGFKGIAFYEFRAIPDVKYFKAMYRQTLNQIGDELGEGCRDEICKEAIFSFELNYRILEELAEVVKTLTEFPGHLTAHGVPDEVKLAGYPDAPSPTPVAEPPSPTTAKAIADAMPVGHPMVSGAAGGKCPMRTAVPIVGDPSVSTSIMALGLGFLGFAIGK</sequence>
<dbReference type="PANTHER" id="PTHR10720:SF0">
    <property type="entry name" value="HEME OXYGENASE"/>
    <property type="match status" value="1"/>
</dbReference>
<comment type="similarity">
    <text evidence="1">Belongs to the heme oxygenase family.</text>
</comment>
<dbReference type="InterPro" id="IPR016084">
    <property type="entry name" value="Haem_Oase-like_multi-hlx"/>
</dbReference>
<dbReference type="GO" id="GO:0004392">
    <property type="term" value="F:heme oxygenase (decyclizing) activity"/>
    <property type="evidence" value="ECO:0007669"/>
    <property type="project" value="UniProtKB-EC"/>
</dbReference>
<keyword evidence="4" id="KW-0479">Metal-binding</keyword>
<evidence type="ECO:0000256" key="8">
    <source>
        <dbReference type="SAM" id="MobiDB-lite"/>
    </source>
</evidence>
<dbReference type="PROSITE" id="PS00593">
    <property type="entry name" value="HEME_OXYGENASE"/>
    <property type="match status" value="1"/>
</dbReference>
<dbReference type="STRING" id="765915.A0A1Y2HI06"/>
<dbReference type="InterPro" id="IPR016053">
    <property type="entry name" value="Haem_Oase-like"/>
</dbReference>
<comment type="catalytic activity">
    <reaction evidence="7">
        <text>heme b + 3 reduced [NADPH--hemoprotein reductase] + 3 O2 = biliverdin IXalpha + CO + Fe(2+) + 3 oxidized [NADPH--hemoprotein reductase] + 3 H2O + H(+)</text>
        <dbReference type="Rhea" id="RHEA:21764"/>
        <dbReference type="Rhea" id="RHEA-COMP:11964"/>
        <dbReference type="Rhea" id="RHEA-COMP:11965"/>
        <dbReference type="ChEBI" id="CHEBI:15377"/>
        <dbReference type="ChEBI" id="CHEBI:15378"/>
        <dbReference type="ChEBI" id="CHEBI:15379"/>
        <dbReference type="ChEBI" id="CHEBI:17245"/>
        <dbReference type="ChEBI" id="CHEBI:29033"/>
        <dbReference type="ChEBI" id="CHEBI:57618"/>
        <dbReference type="ChEBI" id="CHEBI:57991"/>
        <dbReference type="ChEBI" id="CHEBI:58210"/>
        <dbReference type="ChEBI" id="CHEBI:60344"/>
        <dbReference type="EC" id="1.14.14.18"/>
    </reaction>
</comment>